<dbReference type="AlphaFoldDB" id="A0A069PSL2"/>
<sequence>MSSTLMTVSGDVHGTREDLLCFLVATAAASHSLTRDWRVDHVVESCRIWLMRNAADLPWLERVRLGQLALDIAKRDLRGTGISVRQSDVQNLFADDMSLNHASTLVQCMWRICRDALTKVQWR</sequence>
<reference evidence="1 2" key="1">
    <citation type="submission" date="2014-03" db="EMBL/GenBank/DDBJ databases">
        <title>Draft Genome Sequences of Four Burkholderia Strains.</title>
        <authorList>
            <person name="Liu X.Y."/>
            <person name="Li C.X."/>
            <person name="Xu J.H."/>
        </authorList>
    </citation>
    <scope>NUCLEOTIDE SEQUENCE [LARGE SCALE GENOMIC DNA]</scope>
    <source>
        <strain evidence="1 2">DSM 50014</strain>
    </source>
</reference>
<dbReference type="EMBL" id="JFHC01000043">
    <property type="protein sequence ID" value="KDR40281.1"/>
    <property type="molecule type" value="Genomic_DNA"/>
</dbReference>
<evidence type="ECO:0000313" key="2">
    <source>
        <dbReference type="Proteomes" id="UP000027466"/>
    </source>
</evidence>
<name>A0A069PSL2_9BURK</name>
<evidence type="ECO:0000313" key="1">
    <source>
        <dbReference type="EMBL" id="KDR40281.1"/>
    </source>
</evidence>
<gene>
    <name evidence="1" type="ORF">BG61_26670</name>
</gene>
<protein>
    <submittedName>
        <fullName evidence="1">Uncharacterized protein</fullName>
    </submittedName>
</protein>
<comment type="caution">
    <text evidence="1">The sequence shown here is derived from an EMBL/GenBank/DDBJ whole genome shotgun (WGS) entry which is preliminary data.</text>
</comment>
<dbReference type="Proteomes" id="UP000027466">
    <property type="component" value="Unassembled WGS sequence"/>
</dbReference>
<keyword evidence="2" id="KW-1185">Reference proteome</keyword>
<proteinExistence type="predicted"/>
<accession>A0A069PSL2</accession>
<dbReference type="RefSeq" id="WP_232256020.1">
    <property type="nucleotide sequence ID" value="NZ_CADFFX010000007.1"/>
</dbReference>
<organism evidence="1 2">
    <name type="scientific">Caballeronia glathei</name>
    <dbReference type="NCBI Taxonomy" id="60547"/>
    <lineage>
        <taxon>Bacteria</taxon>
        <taxon>Pseudomonadati</taxon>
        <taxon>Pseudomonadota</taxon>
        <taxon>Betaproteobacteria</taxon>
        <taxon>Burkholderiales</taxon>
        <taxon>Burkholderiaceae</taxon>
        <taxon>Caballeronia</taxon>
    </lineage>
</organism>